<dbReference type="Pfam" id="PF00347">
    <property type="entry name" value="Ribosomal_L6"/>
    <property type="match status" value="2"/>
</dbReference>
<dbReference type="GO" id="GO:0002181">
    <property type="term" value="P:cytoplasmic translation"/>
    <property type="evidence" value="ECO:0007669"/>
    <property type="project" value="TreeGrafter"/>
</dbReference>
<comment type="subunit">
    <text evidence="4">Part of the 50S ribosomal subunit.</text>
</comment>
<dbReference type="InterPro" id="IPR019906">
    <property type="entry name" value="Ribosomal_uL6_bac-type"/>
</dbReference>
<dbReference type="PRINTS" id="PR00059">
    <property type="entry name" value="RIBOSOMALL6"/>
</dbReference>
<dbReference type="FunFam" id="3.90.930.12:FF:000001">
    <property type="entry name" value="50S ribosomal protein L6"/>
    <property type="match status" value="1"/>
</dbReference>
<evidence type="ECO:0000256" key="1">
    <source>
        <dbReference type="ARBA" id="ARBA00009356"/>
    </source>
</evidence>
<organism evidence="8 9">
    <name type="scientific">Bilophila wadsworthia (strain 3_1_6)</name>
    <dbReference type="NCBI Taxonomy" id="563192"/>
    <lineage>
        <taxon>Bacteria</taxon>
        <taxon>Pseudomonadati</taxon>
        <taxon>Thermodesulfobacteriota</taxon>
        <taxon>Desulfovibrionia</taxon>
        <taxon>Desulfovibrionales</taxon>
        <taxon>Desulfovibrionaceae</taxon>
        <taxon>Bilophila</taxon>
    </lineage>
</organism>
<dbReference type="HOGENOM" id="CLU_065464_1_2_7"/>
<dbReference type="GO" id="GO:0022625">
    <property type="term" value="C:cytosolic large ribosomal subunit"/>
    <property type="evidence" value="ECO:0007669"/>
    <property type="project" value="UniProtKB-UniRule"/>
</dbReference>
<evidence type="ECO:0000256" key="2">
    <source>
        <dbReference type="ARBA" id="ARBA00022980"/>
    </source>
</evidence>
<dbReference type="RefSeq" id="WP_005027807.1">
    <property type="nucleotide sequence ID" value="NZ_KE150238.1"/>
</dbReference>
<evidence type="ECO:0000256" key="5">
    <source>
        <dbReference type="RuleBase" id="RU003869"/>
    </source>
</evidence>
<keyword evidence="4 6" id="KW-0694">RNA-binding</keyword>
<dbReference type="Gene3D" id="3.90.930.12">
    <property type="entry name" value="Ribosomal protein L6, alpha-beta domain"/>
    <property type="match status" value="2"/>
</dbReference>
<dbReference type="OrthoDB" id="9805007at2"/>
<feature type="domain" description="Large ribosomal subunit protein uL6 alpha-beta" evidence="7">
    <location>
        <begin position="90"/>
        <end position="163"/>
    </location>
</feature>
<comment type="similarity">
    <text evidence="1 4 5">Belongs to the universal ribosomal protein uL6 family.</text>
</comment>
<evidence type="ECO:0000259" key="7">
    <source>
        <dbReference type="Pfam" id="PF00347"/>
    </source>
</evidence>
<keyword evidence="3 4" id="KW-0687">Ribonucleoprotein</keyword>
<keyword evidence="4 6" id="KW-0699">rRNA-binding</keyword>
<dbReference type="InterPro" id="IPR000702">
    <property type="entry name" value="Ribosomal_uL6-like"/>
</dbReference>
<dbReference type="PANTHER" id="PTHR11655">
    <property type="entry name" value="60S/50S RIBOSOMAL PROTEIN L6/L9"/>
    <property type="match status" value="1"/>
</dbReference>
<evidence type="ECO:0000313" key="9">
    <source>
        <dbReference type="Proteomes" id="UP000006034"/>
    </source>
</evidence>
<dbReference type="GO" id="GO:0003735">
    <property type="term" value="F:structural constituent of ribosome"/>
    <property type="evidence" value="ECO:0007669"/>
    <property type="project" value="UniProtKB-UniRule"/>
</dbReference>
<dbReference type="NCBIfam" id="TIGR03654">
    <property type="entry name" value="L6_bact"/>
    <property type="match status" value="1"/>
</dbReference>
<gene>
    <name evidence="4" type="primary">rplF</name>
    <name evidence="8" type="ORF">HMPREF0179_02025</name>
</gene>
<dbReference type="SUPFAM" id="SSF56053">
    <property type="entry name" value="Ribosomal protein L6"/>
    <property type="match status" value="2"/>
</dbReference>
<evidence type="ECO:0000313" key="8">
    <source>
        <dbReference type="EMBL" id="EFV44135.1"/>
    </source>
</evidence>
<keyword evidence="2 4" id="KW-0689">Ribosomal protein</keyword>
<feature type="domain" description="Large ribosomal subunit protein uL6 alpha-beta" evidence="7">
    <location>
        <begin position="11"/>
        <end position="82"/>
    </location>
</feature>
<dbReference type="PANTHER" id="PTHR11655:SF14">
    <property type="entry name" value="LARGE RIBOSOMAL SUBUNIT PROTEIN UL6M"/>
    <property type="match status" value="1"/>
</dbReference>
<dbReference type="STRING" id="563192.HMPREF0179_02025"/>
<dbReference type="InterPro" id="IPR020040">
    <property type="entry name" value="Ribosomal_uL6_a/b-dom"/>
</dbReference>
<reference evidence="8 9" key="1">
    <citation type="submission" date="2010-10" db="EMBL/GenBank/DDBJ databases">
        <authorList>
            <consortium name="The Broad Institute Genome Sequencing Platform"/>
            <person name="Ward D."/>
            <person name="Earl A."/>
            <person name="Feldgarden M."/>
            <person name="Young S.K."/>
            <person name="Gargeya S."/>
            <person name="Zeng Q."/>
            <person name="Alvarado L."/>
            <person name="Berlin A."/>
            <person name="Bochicchio J."/>
            <person name="Chapman S.B."/>
            <person name="Chen Z."/>
            <person name="Freedman E."/>
            <person name="Gellesch M."/>
            <person name="Goldberg J."/>
            <person name="Griggs A."/>
            <person name="Gujja S."/>
            <person name="Heilman E."/>
            <person name="Heiman D."/>
            <person name="Howarth C."/>
            <person name="Mehta T."/>
            <person name="Neiman D."/>
            <person name="Pearson M."/>
            <person name="Roberts A."/>
            <person name="Saif S."/>
            <person name="Shea T."/>
            <person name="Shenoy N."/>
            <person name="Sisk P."/>
            <person name="Stolte C."/>
            <person name="Sykes S."/>
            <person name="White J."/>
            <person name="Yandava C."/>
            <person name="Allen-Vercoe E."/>
            <person name="Sibley C."/>
            <person name="Ambrose C.E."/>
            <person name="Strauss J."/>
            <person name="Daigneault M."/>
            <person name="Haas B."/>
            <person name="Nusbaum C."/>
            <person name="Birren B."/>
        </authorList>
    </citation>
    <scope>NUCLEOTIDE SEQUENCE [LARGE SCALE GENOMIC DNA]</scope>
    <source>
        <strain evidence="8 9">3_1_6</strain>
    </source>
</reference>
<accession>E5Y761</accession>
<dbReference type="HAMAP" id="MF_01365_B">
    <property type="entry name" value="Ribosomal_uL6_B"/>
    <property type="match status" value="1"/>
</dbReference>
<dbReference type="GO" id="GO:0019843">
    <property type="term" value="F:rRNA binding"/>
    <property type="evidence" value="ECO:0007669"/>
    <property type="project" value="UniProtKB-UniRule"/>
</dbReference>
<dbReference type="PIRSF" id="PIRSF002162">
    <property type="entry name" value="Ribosomal_L6"/>
    <property type="match status" value="1"/>
</dbReference>
<sequence length="180" mass="19199">MSRIGKLPIAIPSGVEVKVGADVVEVKGAKAALTTPVCDLLSYEVADGHITLTRKAETRESRAQHGLRRTLLANCIEGVTKGFSKTLEVIGVGYRVAVKGNVIELQVGFSHPVLVELPAGLSAKVEGQKLTIMGADKVLVGEMAARIRRIRKPEPYKGKGIKYETETILRKAGKSGGKGK</sequence>
<evidence type="ECO:0000256" key="6">
    <source>
        <dbReference type="RuleBase" id="RU003870"/>
    </source>
</evidence>
<dbReference type="InterPro" id="IPR036789">
    <property type="entry name" value="Ribosomal_uL6-like_a/b-dom_sf"/>
</dbReference>
<dbReference type="InterPro" id="IPR002358">
    <property type="entry name" value="Ribosomal_uL6_CS"/>
</dbReference>
<keyword evidence="9" id="KW-1185">Reference proteome</keyword>
<name>E5Y761_BILW3</name>
<evidence type="ECO:0000256" key="3">
    <source>
        <dbReference type="ARBA" id="ARBA00023274"/>
    </source>
</evidence>
<dbReference type="PROSITE" id="PS00525">
    <property type="entry name" value="RIBOSOMAL_L6_1"/>
    <property type="match status" value="1"/>
</dbReference>
<dbReference type="eggNOG" id="COG0097">
    <property type="taxonomic scope" value="Bacteria"/>
</dbReference>
<comment type="caution">
    <text evidence="8">The sequence shown here is derived from an EMBL/GenBank/DDBJ whole genome shotgun (WGS) entry which is preliminary data.</text>
</comment>
<dbReference type="AlphaFoldDB" id="E5Y761"/>
<protein>
    <recommendedName>
        <fullName evidence="4">Large ribosomal subunit protein uL6</fullName>
    </recommendedName>
</protein>
<dbReference type="GeneID" id="78085166"/>
<reference evidence="8 9" key="2">
    <citation type="submission" date="2013-04" db="EMBL/GenBank/DDBJ databases">
        <title>The Genome Sequence of Bilophila wadsworthia 3_1_6.</title>
        <authorList>
            <consortium name="The Broad Institute Genomics Platform"/>
            <person name="Earl A."/>
            <person name="Ward D."/>
            <person name="Feldgarden M."/>
            <person name="Gevers D."/>
            <person name="Sibley C."/>
            <person name="Strauss J."/>
            <person name="Allen-Vercoe E."/>
            <person name="Walker B."/>
            <person name="Young S."/>
            <person name="Zeng Q."/>
            <person name="Gargeya S."/>
            <person name="Fitzgerald M."/>
            <person name="Haas B."/>
            <person name="Abouelleil A."/>
            <person name="Allen A.W."/>
            <person name="Alvarado L."/>
            <person name="Arachchi H.M."/>
            <person name="Berlin A.M."/>
            <person name="Chapman S.B."/>
            <person name="Gainer-Dewar J."/>
            <person name="Goldberg J."/>
            <person name="Griggs A."/>
            <person name="Gujja S."/>
            <person name="Hansen M."/>
            <person name="Howarth C."/>
            <person name="Imamovic A."/>
            <person name="Ireland A."/>
            <person name="Larimer J."/>
            <person name="McCowan C."/>
            <person name="Murphy C."/>
            <person name="Pearson M."/>
            <person name="Poon T.W."/>
            <person name="Priest M."/>
            <person name="Roberts A."/>
            <person name="Saif S."/>
            <person name="Shea T."/>
            <person name="Sisk P."/>
            <person name="Sykes S."/>
            <person name="Wortman J."/>
            <person name="Nusbaum C."/>
            <person name="Birren B."/>
        </authorList>
    </citation>
    <scope>NUCLEOTIDE SEQUENCE [LARGE SCALE GENOMIC DNA]</scope>
    <source>
        <strain evidence="8 9">3_1_6</strain>
    </source>
</reference>
<evidence type="ECO:0000256" key="4">
    <source>
        <dbReference type="HAMAP-Rule" id="MF_01365"/>
    </source>
</evidence>
<dbReference type="Proteomes" id="UP000006034">
    <property type="component" value="Unassembled WGS sequence"/>
</dbReference>
<dbReference type="EMBL" id="ADCP02000001">
    <property type="protein sequence ID" value="EFV44135.1"/>
    <property type="molecule type" value="Genomic_DNA"/>
</dbReference>
<proteinExistence type="inferred from homology"/>
<comment type="function">
    <text evidence="4 6">This protein binds to the 23S rRNA, and is important in its secondary structure. It is located near the subunit interface in the base of the L7/L12 stalk, and near the tRNA binding site of the peptidyltransferase center.</text>
</comment>